<dbReference type="Pfam" id="PF02836">
    <property type="entry name" value="Glyco_hydro_2_C"/>
    <property type="match status" value="1"/>
</dbReference>
<dbReference type="InterPro" id="IPR008979">
    <property type="entry name" value="Galactose-bd-like_sf"/>
</dbReference>
<evidence type="ECO:0000256" key="2">
    <source>
        <dbReference type="ARBA" id="ARBA00007401"/>
    </source>
</evidence>
<evidence type="ECO:0000256" key="1">
    <source>
        <dbReference type="ARBA" id="ARBA00003150"/>
    </source>
</evidence>
<dbReference type="InterPro" id="IPR017853">
    <property type="entry name" value="GH"/>
</dbReference>
<comment type="similarity">
    <text evidence="2">Belongs to the glycosyl hydrolase 2 family.</text>
</comment>
<evidence type="ECO:0000259" key="10">
    <source>
        <dbReference type="Pfam" id="PF17753"/>
    </source>
</evidence>
<dbReference type="SUPFAM" id="SSF49785">
    <property type="entry name" value="Galactose-binding domain-like"/>
    <property type="match status" value="1"/>
</dbReference>
<evidence type="ECO:0000313" key="12">
    <source>
        <dbReference type="EMBL" id="ANY71420.1"/>
    </source>
</evidence>
<name>A0A1B2DUN9_9BACL</name>
<dbReference type="RefSeq" id="WP_099476524.1">
    <property type="nucleotide sequence ID" value="NZ_CP016809.1"/>
</dbReference>
<dbReference type="InterPro" id="IPR023232">
    <property type="entry name" value="Glyco_hydro_2_AS"/>
</dbReference>
<comment type="subunit">
    <text evidence="3">Monomer.</text>
</comment>
<dbReference type="InterPro" id="IPR043534">
    <property type="entry name" value="EBDG/EBM"/>
</dbReference>
<dbReference type="SUPFAM" id="SSF51445">
    <property type="entry name" value="(Trans)glycosidases"/>
    <property type="match status" value="1"/>
</dbReference>
<dbReference type="PANTHER" id="PTHR43536:SF1">
    <property type="entry name" value="MANNOSYLGLYCOPROTEIN ENDO-BETA-MANNOSIDASE"/>
    <property type="match status" value="1"/>
</dbReference>
<protein>
    <recommendedName>
        <fullName evidence="4">Beta-mannosidase</fullName>
    </recommendedName>
    <alternativeName>
        <fullName evidence="8">Lysosomal beta A mannosidase</fullName>
    </alternativeName>
</protein>
<feature type="domain" description="Beta-mannosidase Ig-fold" evidence="10">
    <location>
        <begin position="885"/>
        <end position="949"/>
    </location>
</feature>
<dbReference type="Gene3D" id="3.20.20.80">
    <property type="entry name" value="Glycosidases"/>
    <property type="match status" value="1"/>
</dbReference>
<dbReference type="AlphaFoldDB" id="A0A1B2DUN9"/>
<dbReference type="Pfam" id="PF17753">
    <property type="entry name" value="Ig_mannosidase"/>
    <property type="match status" value="1"/>
</dbReference>
<dbReference type="Gene3D" id="2.60.120.260">
    <property type="entry name" value="Galactose-binding domain-like"/>
    <property type="match status" value="1"/>
</dbReference>
<evidence type="ECO:0000256" key="5">
    <source>
        <dbReference type="ARBA" id="ARBA00022801"/>
    </source>
</evidence>
<evidence type="ECO:0000256" key="6">
    <source>
        <dbReference type="ARBA" id="ARBA00023157"/>
    </source>
</evidence>
<evidence type="ECO:0000259" key="11">
    <source>
        <dbReference type="Pfam" id="PF22666"/>
    </source>
</evidence>
<comment type="function">
    <text evidence="1">Exoglycosidase that cleaves the single beta-linked mannose residue from the non-reducing end of all N-linked glycoprotein oligosaccharides.</text>
</comment>
<reference evidence="12" key="1">
    <citation type="submission" date="2016-08" db="EMBL/GenBank/DDBJ databases">
        <title>Complete Genome Seqeunce of Paenibacillus sp. nov. IHBB 9852 from high altitute lake of Indian trans-Himalayas.</title>
        <authorList>
            <person name="Kiran S."/>
            <person name="Swarnkar M.K."/>
            <person name="Rana A."/>
            <person name="Tewari R."/>
            <person name="Gulati A."/>
        </authorList>
    </citation>
    <scope>NUCLEOTIDE SEQUENCE [LARGE SCALE GENOMIC DNA]</scope>
    <source>
        <strain evidence="12">IHBB 9852</strain>
    </source>
</reference>
<evidence type="ECO:0000256" key="8">
    <source>
        <dbReference type="ARBA" id="ARBA00032581"/>
    </source>
</evidence>
<feature type="domain" description="Glycoside hydrolase family 2 catalytic" evidence="9">
    <location>
        <begin position="481"/>
        <end position="568"/>
    </location>
</feature>
<dbReference type="EMBL" id="CP016809">
    <property type="protein sequence ID" value="ANY71420.1"/>
    <property type="molecule type" value="Genomic_DNA"/>
</dbReference>
<dbReference type="InterPro" id="IPR006103">
    <property type="entry name" value="Glyco_hydro_2_cat"/>
</dbReference>
<evidence type="ECO:0000256" key="7">
    <source>
        <dbReference type="ARBA" id="ARBA00023295"/>
    </source>
</evidence>
<accession>A0A1B2DUN9</accession>
<evidence type="ECO:0000259" key="9">
    <source>
        <dbReference type="Pfam" id="PF02836"/>
    </source>
</evidence>
<evidence type="ECO:0000256" key="3">
    <source>
        <dbReference type="ARBA" id="ARBA00011245"/>
    </source>
</evidence>
<gene>
    <name evidence="12" type="ORF">BBD41_01840</name>
</gene>
<dbReference type="GO" id="GO:0004553">
    <property type="term" value="F:hydrolase activity, hydrolyzing O-glycosyl compounds"/>
    <property type="evidence" value="ECO:0007669"/>
    <property type="project" value="InterPro"/>
</dbReference>
<dbReference type="Pfam" id="PF22666">
    <property type="entry name" value="Glyco_hydro_2_N2"/>
    <property type="match status" value="1"/>
</dbReference>
<dbReference type="SUPFAM" id="SSF49303">
    <property type="entry name" value="beta-Galactosidase/glucuronidase domain"/>
    <property type="match status" value="2"/>
</dbReference>
<dbReference type="PANTHER" id="PTHR43536">
    <property type="entry name" value="MANNOSYLGLYCOPROTEIN ENDO-BETA-MANNOSIDASE"/>
    <property type="match status" value="1"/>
</dbReference>
<dbReference type="InterPro" id="IPR013783">
    <property type="entry name" value="Ig-like_fold"/>
</dbReference>
<dbReference type="InterPro" id="IPR054593">
    <property type="entry name" value="Beta-mannosidase-like_N2"/>
</dbReference>
<keyword evidence="7" id="KW-0326">Glycosidase</keyword>
<sequence>MADIHYYRPQPGKVYLDELQDEAFSRSSLHGDALLEAESRIPVRSVATMLPQADLSASHAEVMSLSGSWRMLDSEPADPGEPAPSTGWFGRASTASRGMEERWYEPGVDRSSWHKVTVPTTVQRALVSSGLLPDPNWNTNMIDELEEHGEPKEFPLWFRRTRVEQREWWFAKTFNLPEEWRGRQLTLRFDGIDYSGTVFVNGMSLGHHKGMFGGPELDITGLAQFGKPNELVVRIDPAPQTWNGLLKGSPGFGWHYGHLISMGIWRDVTVRVEPEIAIRDPYVATMSISPDEARLCIEYTVDSRLEQRADIAIEGVLQLGEGTEGEGSRPDAKHRFRNHVEIAYGKHRFRTEVTLPAPCLWWPAGYGEQALYCLTLTAGLQEKEHQGAVQGKVRIAGASTVFGVRTIEMEPAKDAKPHEHYRWQFVINGVPMFIKGANWCWPDPMLEQSEETYERLLELARRGHVQMLRAWGGGLVEGDYFYRLCDEKGIMVYQEFPLCWGPPDSPYTDLGVIDRQVTQSVKSLRNHPSLVMWGGGNENGVHGGADEGLFLVGRRCRQLDPSRPFHRTDPWGGSVHNWNVYHGGEPLDAATLAMPSVFYGEFGIPSMTSRSSCIRFLPEEELEAFPPMEDSRGWMAHLHQFGLKDVIKVMRYAAYGPITTWDAYIAYSQTAQGDSIRFTADVQRAGAGHGKTGFWYYKLTDLFPGHSWGVVDFYGAPKLSYYRAKQACRPQNAFLVYGKSDGWLPGESFTADLYAISDTLTGLKGARISFVLYDSSLNVMLSRSYDNVSLQAGSAFQVDRILYALPSAESIQPLIAAVTLHKEDGTLLSDQWYWFNARSKLAELLEFEQRHTHRDNEYPGELAVKAFELYAGLTDSPLKSLPETSLEWSIERKGRLGRFRIRNSGERPAIRVILEHFPEEGDCYLDDNDFGLFPGEERVVLFEADPDRSLQDIIVRAWNAQGAPAGITSK</sequence>
<feature type="domain" description="Beta-mannosidase-like galactose-binding" evidence="11">
    <location>
        <begin position="109"/>
        <end position="244"/>
    </location>
</feature>
<keyword evidence="6" id="KW-1015">Disulfide bond</keyword>
<evidence type="ECO:0000256" key="4">
    <source>
        <dbReference type="ARBA" id="ARBA00015707"/>
    </source>
</evidence>
<dbReference type="GO" id="GO:0005975">
    <property type="term" value="P:carbohydrate metabolic process"/>
    <property type="evidence" value="ECO:0007669"/>
    <property type="project" value="InterPro"/>
</dbReference>
<dbReference type="Gene3D" id="2.60.40.10">
    <property type="entry name" value="Immunoglobulins"/>
    <property type="match status" value="1"/>
</dbReference>
<proteinExistence type="inferred from homology"/>
<dbReference type="PROSITE" id="PS00608">
    <property type="entry name" value="GLYCOSYL_HYDROL_F2_2"/>
    <property type="match status" value="1"/>
</dbReference>
<dbReference type="InterPro" id="IPR041625">
    <property type="entry name" value="Beta-mannosidase_Ig"/>
</dbReference>
<dbReference type="KEGG" id="pib:BBD41_01840"/>
<dbReference type="InterPro" id="IPR036156">
    <property type="entry name" value="Beta-gal/glucu_dom_sf"/>
</dbReference>
<organism evidence="12">
    <name type="scientific">Paenibacillus ihbetae</name>
    <dbReference type="NCBI Taxonomy" id="1870820"/>
    <lineage>
        <taxon>Bacteria</taxon>
        <taxon>Bacillati</taxon>
        <taxon>Bacillota</taxon>
        <taxon>Bacilli</taxon>
        <taxon>Bacillales</taxon>
        <taxon>Paenibacillaceae</taxon>
        <taxon>Paenibacillus</taxon>
    </lineage>
</organism>
<keyword evidence="5" id="KW-0378">Hydrolase</keyword>